<dbReference type="Proteomes" id="UP000586305">
    <property type="component" value="Unassembled WGS sequence"/>
</dbReference>
<accession>A0A849VJP3</accession>
<comment type="caution">
    <text evidence="2">The sequence shown here is derived from an EMBL/GenBank/DDBJ whole genome shotgun (WGS) entry which is preliminary data.</text>
</comment>
<dbReference type="PROSITE" id="PS51257">
    <property type="entry name" value="PROKAR_LIPOPROTEIN"/>
    <property type="match status" value="1"/>
</dbReference>
<feature type="chain" id="PRO_5032374072" description="NlpE-like protein" evidence="1">
    <location>
        <begin position="20"/>
        <end position="160"/>
    </location>
</feature>
<reference evidence="2 3" key="1">
    <citation type="submission" date="2020-04" db="EMBL/GenBank/DDBJ databases">
        <title>Pseudoalteromonas caenipelagi sp. nov., isolated from a tidal flat.</title>
        <authorList>
            <person name="Park S."/>
            <person name="Yoon J.-H."/>
        </authorList>
    </citation>
    <scope>NUCLEOTIDE SEQUENCE [LARGE SCALE GENOMIC DNA]</scope>
    <source>
        <strain evidence="2 3">JBTF-M23</strain>
    </source>
</reference>
<gene>
    <name evidence="2" type="ORF">HG263_19390</name>
</gene>
<keyword evidence="3" id="KW-1185">Reference proteome</keyword>
<evidence type="ECO:0008006" key="4">
    <source>
        <dbReference type="Google" id="ProtNLM"/>
    </source>
</evidence>
<name>A0A849VJP3_9GAMM</name>
<dbReference type="EMBL" id="JABBPG010000011">
    <property type="protein sequence ID" value="NOU52673.1"/>
    <property type="molecule type" value="Genomic_DNA"/>
</dbReference>
<dbReference type="RefSeq" id="WP_171627728.1">
    <property type="nucleotide sequence ID" value="NZ_JABBPG010000011.1"/>
</dbReference>
<protein>
    <recommendedName>
        <fullName evidence="4">NlpE-like protein</fullName>
    </recommendedName>
</protein>
<organism evidence="2 3">
    <name type="scientific">Pseudoalteromonas caenipelagi</name>
    <dbReference type="NCBI Taxonomy" id="2726988"/>
    <lineage>
        <taxon>Bacteria</taxon>
        <taxon>Pseudomonadati</taxon>
        <taxon>Pseudomonadota</taxon>
        <taxon>Gammaproteobacteria</taxon>
        <taxon>Alteromonadales</taxon>
        <taxon>Pseudoalteromonadaceae</taxon>
        <taxon>Pseudoalteromonas</taxon>
    </lineage>
</organism>
<keyword evidence="1" id="KW-0732">Signal</keyword>
<evidence type="ECO:0000313" key="3">
    <source>
        <dbReference type="Proteomes" id="UP000586305"/>
    </source>
</evidence>
<sequence>MKRTSILLGVSLVAGCNHLATSQAAWTMTKQGLTYQGKLIDQHSAKELTCSECVVTQQTMLTPFGPSYYTKLHIGGQLKAIWGQSPRAELFIPNNTGRTLITLKKGQQPDSWQALFNGKRHLIYSAQSQQLTIGAVDYTLLVTPSKQAQNFTYNLLVNRP</sequence>
<evidence type="ECO:0000256" key="1">
    <source>
        <dbReference type="SAM" id="SignalP"/>
    </source>
</evidence>
<feature type="signal peptide" evidence="1">
    <location>
        <begin position="1"/>
        <end position="19"/>
    </location>
</feature>
<dbReference type="AlphaFoldDB" id="A0A849VJP3"/>
<evidence type="ECO:0000313" key="2">
    <source>
        <dbReference type="EMBL" id="NOU52673.1"/>
    </source>
</evidence>
<proteinExistence type="predicted"/>